<evidence type="ECO:0000313" key="1">
    <source>
        <dbReference type="EMBL" id="KAI5075654.1"/>
    </source>
</evidence>
<reference evidence="1" key="1">
    <citation type="submission" date="2021-01" db="EMBL/GenBank/DDBJ databases">
        <title>Adiantum capillus-veneris genome.</title>
        <authorList>
            <person name="Fang Y."/>
            <person name="Liao Q."/>
        </authorList>
    </citation>
    <scope>NUCLEOTIDE SEQUENCE</scope>
    <source>
        <strain evidence="1">H3</strain>
        <tissue evidence="1">Leaf</tissue>
    </source>
</reference>
<protein>
    <submittedName>
        <fullName evidence="1">Uncharacterized protein</fullName>
    </submittedName>
</protein>
<evidence type="ECO:0000313" key="2">
    <source>
        <dbReference type="Proteomes" id="UP000886520"/>
    </source>
</evidence>
<dbReference type="PANTHER" id="PTHR37745:SF1">
    <property type="entry name" value="EXPRESSED PROTEIN"/>
    <property type="match status" value="1"/>
</dbReference>
<accession>A0A9D4ZHH6</accession>
<gene>
    <name evidence="1" type="ORF">GOP47_0009730</name>
</gene>
<dbReference type="Proteomes" id="UP000886520">
    <property type="component" value="Chromosome 9"/>
</dbReference>
<sequence length="292" mass="32243">MDASTIGGVGGPWGWETNGWSLQLQGIDRFEGLNGACNELEGDAEDTSCGDGHSCSTHDVEDFFEEHQSVHLDAFALESGQEITIGALKAQDKRGLLDLKKRARIKDSFQVVVDQGGSMCLAIGNGKLIACIEDWECIVFACHSNDHLWRLQATMTAIACMWCTNIKRHGIPLAYVKEFLDLCVCGSLPSLRELQAYDTTSTEQCPGLRDRQKIGDKGEGGIEEHTMPKDDVKDVINTVAIKHKARLVKRQSFSSGFIQLVCHQHGEARRVGHDHSRLRTAKKCGCTFRVII</sequence>
<dbReference type="PANTHER" id="PTHR37745">
    <property type="entry name" value="EXPRESSED PROTEIN"/>
    <property type="match status" value="1"/>
</dbReference>
<keyword evidence="2" id="KW-1185">Reference proteome</keyword>
<organism evidence="1 2">
    <name type="scientific">Adiantum capillus-veneris</name>
    <name type="common">Maidenhair fern</name>
    <dbReference type="NCBI Taxonomy" id="13818"/>
    <lineage>
        <taxon>Eukaryota</taxon>
        <taxon>Viridiplantae</taxon>
        <taxon>Streptophyta</taxon>
        <taxon>Embryophyta</taxon>
        <taxon>Tracheophyta</taxon>
        <taxon>Polypodiopsida</taxon>
        <taxon>Polypodiidae</taxon>
        <taxon>Polypodiales</taxon>
        <taxon>Pteridineae</taxon>
        <taxon>Pteridaceae</taxon>
        <taxon>Vittarioideae</taxon>
        <taxon>Adiantum</taxon>
    </lineage>
</organism>
<dbReference type="EMBL" id="JABFUD020000009">
    <property type="protein sequence ID" value="KAI5075654.1"/>
    <property type="molecule type" value="Genomic_DNA"/>
</dbReference>
<dbReference type="AlphaFoldDB" id="A0A9D4ZHH6"/>
<name>A0A9D4ZHH6_ADICA</name>
<proteinExistence type="predicted"/>
<comment type="caution">
    <text evidence="1">The sequence shown here is derived from an EMBL/GenBank/DDBJ whole genome shotgun (WGS) entry which is preliminary data.</text>
</comment>